<dbReference type="AlphaFoldDB" id="X1UY43"/>
<organism evidence="1">
    <name type="scientific">marine sediment metagenome</name>
    <dbReference type="NCBI Taxonomy" id="412755"/>
    <lineage>
        <taxon>unclassified sequences</taxon>
        <taxon>metagenomes</taxon>
        <taxon>ecological metagenomes</taxon>
    </lineage>
</organism>
<evidence type="ECO:0000313" key="1">
    <source>
        <dbReference type="EMBL" id="GAJ04821.1"/>
    </source>
</evidence>
<comment type="caution">
    <text evidence="1">The sequence shown here is derived from an EMBL/GenBank/DDBJ whole genome shotgun (WGS) entry which is preliminary data.</text>
</comment>
<protein>
    <submittedName>
        <fullName evidence="1">Uncharacterized protein</fullName>
    </submittedName>
</protein>
<proteinExistence type="predicted"/>
<dbReference type="EMBL" id="BARW01026379">
    <property type="protein sequence ID" value="GAJ04821.1"/>
    <property type="molecule type" value="Genomic_DNA"/>
</dbReference>
<gene>
    <name evidence="1" type="ORF">S12H4_43039</name>
</gene>
<accession>X1UY43</accession>
<reference evidence="1" key="1">
    <citation type="journal article" date="2014" name="Front. Microbiol.">
        <title>High frequency of phylogenetically diverse reductive dehalogenase-homologous genes in deep subseafloor sedimentary metagenomes.</title>
        <authorList>
            <person name="Kawai M."/>
            <person name="Futagami T."/>
            <person name="Toyoda A."/>
            <person name="Takaki Y."/>
            <person name="Nishi S."/>
            <person name="Hori S."/>
            <person name="Arai W."/>
            <person name="Tsubouchi T."/>
            <person name="Morono Y."/>
            <person name="Uchiyama I."/>
            <person name="Ito T."/>
            <person name="Fujiyama A."/>
            <person name="Inagaki F."/>
            <person name="Takami H."/>
        </authorList>
    </citation>
    <scope>NUCLEOTIDE SEQUENCE</scope>
    <source>
        <strain evidence="1">Expedition CK06-06</strain>
    </source>
</reference>
<name>X1UY43_9ZZZZ</name>
<sequence>MNEQDRKNLTTKAILKLFGKTEENLLIREGKFVAKQIKEHKCHATE</sequence>